<feature type="domain" description="Glycosyl transferase family 1" evidence="1">
    <location>
        <begin position="196"/>
        <end position="346"/>
    </location>
</feature>
<protein>
    <submittedName>
        <fullName evidence="3">Glycosyltransferase</fullName>
    </submittedName>
</protein>
<dbReference type="Gene3D" id="3.40.50.2000">
    <property type="entry name" value="Glycogen Phosphorylase B"/>
    <property type="match status" value="2"/>
</dbReference>
<organism evidence="3 4">
    <name type="scientific">Acetobacter pomorum</name>
    <dbReference type="NCBI Taxonomy" id="65959"/>
    <lineage>
        <taxon>Bacteria</taxon>
        <taxon>Pseudomonadati</taxon>
        <taxon>Pseudomonadota</taxon>
        <taxon>Alphaproteobacteria</taxon>
        <taxon>Acetobacterales</taxon>
        <taxon>Acetobacteraceae</taxon>
        <taxon>Acetobacter</taxon>
    </lineage>
</organism>
<dbReference type="EMBL" id="CP023189">
    <property type="protein sequence ID" value="AXM99250.1"/>
    <property type="molecule type" value="Genomic_DNA"/>
</dbReference>
<dbReference type="InterPro" id="IPR001296">
    <property type="entry name" value="Glyco_trans_1"/>
</dbReference>
<reference evidence="3 4" key="1">
    <citation type="submission" date="2017-09" db="EMBL/GenBank/DDBJ databases">
        <authorList>
            <person name="Kim K.H."/>
            <person name="Chun B.H."/>
            <person name="Han G.S."/>
            <person name="Hyun S.G."/>
            <person name="Jeon C.O."/>
        </authorList>
    </citation>
    <scope>NUCLEOTIDE SEQUENCE [LARGE SCALE GENOMIC DNA]</scope>
    <source>
        <strain evidence="3 4">SH</strain>
    </source>
</reference>
<dbReference type="PANTHER" id="PTHR12526:SF630">
    <property type="entry name" value="GLYCOSYLTRANSFERASE"/>
    <property type="match status" value="1"/>
</dbReference>
<dbReference type="PANTHER" id="PTHR12526">
    <property type="entry name" value="GLYCOSYLTRANSFERASE"/>
    <property type="match status" value="1"/>
</dbReference>
<feature type="domain" description="Glycosyltransferase subfamily 4-like N-terminal" evidence="2">
    <location>
        <begin position="26"/>
        <end position="173"/>
    </location>
</feature>
<dbReference type="InterPro" id="IPR028098">
    <property type="entry name" value="Glyco_trans_4-like_N"/>
</dbReference>
<evidence type="ECO:0000313" key="3">
    <source>
        <dbReference type="EMBL" id="AXM99250.1"/>
    </source>
</evidence>
<proteinExistence type="predicted"/>
<dbReference type="Pfam" id="PF13439">
    <property type="entry name" value="Glyco_transf_4"/>
    <property type="match status" value="1"/>
</dbReference>
<dbReference type="SUPFAM" id="SSF53756">
    <property type="entry name" value="UDP-Glycosyltransferase/glycogen phosphorylase"/>
    <property type="match status" value="1"/>
</dbReference>
<dbReference type="GO" id="GO:0016757">
    <property type="term" value="F:glycosyltransferase activity"/>
    <property type="evidence" value="ECO:0007669"/>
    <property type="project" value="InterPro"/>
</dbReference>
<name>A0AAN1PFI2_9PROT</name>
<accession>A0AAN1PFI2</accession>
<evidence type="ECO:0000313" key="4">
    <source>
        <dbReference type="Proteomes" id="UP000256572"/>
    </source>
</evidence>
<sequence>MFLCAGADGVLYPKKIAYVINSLEGGGTGAMVPSITGFFRARGCDVGVFVLTPRDKRAEPALQAAGLDIHIREGGESDHLQAYLWLRRKLAAWQPTQIWTSLTRSTLIGQQVGRSLRAPVISWQHNAFLKPGNIRLLRAAKSLSKLWVCDSECVADITRARLKLPANKVMSWPVFQALPDIQPAQPWTQGEVIRAGSLGRLHVAKGYDILCAALKRLQAYTSLPAFEVTVAGEGQERAHLEQMAKELKLTNIRFSGFASSSQDFLYTQHLYLQPSRREGFCIAMHEAMQAGLPVIGSDVGEMDRSIVENVTGWKVPPENPIMLADTLATVLAQPGRLAEVGQNARQFVLEKFSKEKFFENGDAIFRHLARQI</sequence>
<dbReference type="CDD" id="cd03801">
    <property type="entry name" value="GT4_PimA-like"/>
    <property type="match status" value="1"/>
</dbReference>
<reference evidence="3 4" key="2">
    <citation type="submission" date="2018-08" db="EMBL/GenBank/DDBJ databases">
        <title>Acetobacter oryzifermentans sp. nov., isolated from Korea traditional vinegar and reclassification of Acetobacter pasteurianus subsp. ascendens (Henneberg 1898) as Acetobacter ascendens comb. nov.</title>
        <authorList>
            <person name="Cho G.Y."/>
            <person name="Lee S.H."/>
        </authorList>
    </citation>
    <scope>NUCLEOTIDE SEQUENCE [LARGE SCALE GENOMIC DNA]</scope>
    <source>
        <strain evidence="3 4">SH</strain>
    </source>
</reference>
<evidence type="ECO:0000259" key="1">
    <source>
        <dbReference type="Pfam" id="PF00534"/>
    </source>
</evidence>
<dbReference type="Proteomes" id="UP000256572">
    <property type="component" value="Chromosome"/>
</dbReference>
<dbReference type="AlphaFoldDB" id="A0AAN1PFI2"/>
<evidence type="ECO:0000259" key="2">
    <source>
        <dbReference type="Pfam" id="PF13439"/>
    </source>
</evidence>
<gene>
    <name evidence="3" type="ORF">CJF59_00660</name>
</gene>
<dbReference type="Pfam" id="PF00534">
    <property type="entry name" value="Glycos_transf_1"/>
    <property type="match status" value="1"/>
</dbReference>